<proteinExistence type="predicted"/>
<keyword evidence="1" id="KW-0732">Signal</keyword>
<dbReference type="EMBL" id="FNIJ01000001">
    <property type="protein sequence ID" value="SDN14683.1"/>
    <property type="molecule type" value="Genomic_DNA"/>
</dbReference>
<gene>
    <name evidence="2" type="ORF">SAMN05216193_101292</name>
</gene>
<keyword evidence="3" id="KW-1185">Reference proteome</keyword>
<dbReference type="STRING" id="198616.SAMN05216193_101292"/>
<protein>
    <recommendedName>
        <fullName evidence="4">Fap system outer membrane protein</fullName>
    </recommendedName>
</protein>
<reference evidence="3" key="1">
    <citation type="submission" date="2016-10" db="EMBL/GenBank/DDBJ databases">
        <authorList>
            <person name="Varghese N."/>
            <person name="Submissions S."/>
        </authorList>
    </citation>
    <scope>NUCLEOTIDE SEQUENCE [LARGE SCALE GENOMIC DNA]</scope>
    <source>
        <strain evidence="3">JCM 21621</strain>
    </source>
</reference>
<organism evidence="2 3">
    <name type="scientific">Pseudomonas jinjuensis</name>
    <dbReference type="NCBI Taxonomy" id="198616"/>
    <lineage>
        <taxon>Bacteria</taxon>
        <taxon>Pseudomonadati</taxon>
        <taxon>Pseudomonadota</taxon>
        <taxon>Gammaproteobacteria</taxon>
        <taxon>Pseudomonadales</taxon>
        <taxon>Pseudomonadaceae</taxon>
        <taxon>Pseudomonas</taxon>
    </lineage>
</organism>
<dbReference type="OrthoDB" id="5585636at2"/>
<evidence type="ECO:0000256" key="1">
    <source>
        <dbReference type="SAM" id="SignalP"/>
    </source>
</evidence>
<evidence type="ECO:0000313" key="2">
    <source>
        <dbReference type="EMBL" id="SDN14683.1"/>
    </source>
</evidence>
<evidence type="ECO:0000313" key="3">
    <source>
        <dbReference type="Proteomes" id="UP000242957"/>
    </source>
</evidence>
<dbReference type="Proteomes" id="UP000242957">
    <property type="component" value="Unassembled WGS sequence"/>
</dbReference>
<sequence>MKIITLLTVTCLAASIPAHGAGLFRPVELKDQELAQLRGRYVLPGRIISFGVVLDSTWKNASGERIGARASMQIQQSTVKPQFYVTTYKESGHGDALDGPKGSISGGGGLDRTQGVTQSVRAAGDYNTAYNNVDIDIRQGSQAPVPVQNGQPLERSISQSNGAGTVTISPGKGGIQLAINAGDQGSSLQRLGAGGLLQAANMAGVSNQVSNIAELSVVLRNGAGSTSLEGTLDQIRGLRAMGL</sequence>
<feature type="signal peptide" evidence="1">
    <location>
        <begin position="1"/>
        <end position="20"/>
    </location>
</feature>
<name>A0A1G9Z1U2_9PSED</name>
<evidence type="ECO:0008006" key="4">
    <source>
        <dbReference type="Google" id="ProtNLM"/>
    </source>
</evidence>
<dbReference type="AlphaFoldDB" id="A0A1G9Z1U2"/>
<accession>A0A1G9Z1U2</accession>
<dbReference type="RefSeq" id="WP_084310357.1">
    <property type="nucleotide sequence ID" value="NZ_FNIJ01000001.1"/>
</dbReference>
<feature type="chain" id="PRO_5017247130" description="Fap system outer membrane protein" evidence="1">
    <location>
        <begin position="21"/>
        <end position="243"/>
    </location>
</feature>